<accession>A0ABN8LW85</accession>
<dbReference type="EMBL" id="CALNXI010000162">
    <property type="protein sequence ID" value="CAH3020881.1"/>
    <property type="molecule type" value="Genomic_DNA"/>
</dbReference>
<organism evidence="1 2">
    <name type="scientific">Porites evermanni</name>
    <dbReference type="NCBI Taxonomy" id="104178"/>
    <lineage>
        <taxon>Eukaryota</taxon>
        <taxon>Metazoa</taxon>
        <taxon>Cnidaria</taxon>
        <taxon>Anthozoa</taxon>
        <taxon>Hexacorallia</taxon>
        <taxon>Scleractinia</taxon>
        <taxon>Fungiina</taxon>
        <taxon>Poritidae</taxon>
        <taxon>Porites</taxon>
    </lineage>
</organism>
<evidence type="ECO:0000313" key="2">
    <source>
        <dbReference type="Proteomes" id="UP001159427"/>
    </source>
</evidence>
<keyword evidence="2" id="KW-1185">Reference proteome</keyword>
<protein>
    <submittedName>
        <fullName evidence="1">Uncharacterized protein</fullName>
    </submittedName>
</protein>
<comment type="caution">
    <text evidence="1">The sequence shown here is derived from an EMBL/GenBank/DDBJ whole genome shotgun (WGS) entry which is preliminary data.</text>
</comment>
<sequence>MSSGISIIEVYSNHNYNVVCAKLAFGKVGIGMTGTKESVDRDQQQLWNYPISNTISVVISEKKKTSTPCIKYCILRGRFPPFSKLCYKGRW</sequence>
<evidence type="ECO:0000313" key="1">
    <source>
        <dbReference type="EMBL" id="CAH3020881.1"/>
    </source>
</evidence>
<name>A0ABN8LW85_9CNID</name>
<dbReference type="Proteomes" id="UP001159427">
    <property type="component" value="Unassembled WGS sequence"/>
</dbReference>
<reference evidence="1 2" key="1">
    <citation type="submission" date="2022-05" db="EMBL/GenBank/DDBJ databases">
        <authorList>
            <consortium name="Genoscope - CEA"/>
            <person name="William W."/>
        </authorList>
    </citation>
    <scope>NUCLEOTIDE SEQUENCE [LARGE SCALE GENOMIC DNA]</scope>
</reference>
<gene>
    <name evidence="1" type="ORF">PEVE_00009053</name>
</gene>
<proteinExistence type="predicted"/>